<dbReference type="AlphaFoldDB" id="A0A452GTS1"/>
<accession>A0A452GTS1</accession>
<sequence length="324" mass="35939">MADKNQTTEFVFVTISNQPRLQGLLFVVILIMYITSLMGNILMGIIVRLSPALHSPMYYFISNLSLVDLCYTSVTIPKMLVNLLSEDRTISFTGCAAQLYFLIALGPTECFLLAVMAYDRFTAICHPLRYVIVMNNRRCVQLVTGSWVSGLLLSLVQTSLIVTLPFCGDSRLNHFFCDVTPLLSLACGDTSMNEIAVSAACVLIVLIPSMLILVSYGKIVSTVLKITSAQQRRKAFSTCSSHLIVITLFYGSASAMYLRPKSSYSPERDKFLALFYSVVTPTLNPIIYSMRSKDIHKALRRILQNSLTPNSGQFNSSISVKSSK</sequence>
<comment type="similarity">
    <text evidence="2 12">Belongs to the G-protein coupled receptor 1 family.</text>
</comment>
<keyword evidence="4 13" id="KW-0716">Sensory transduction</keyword>
<dbReference type="InterPro" id="IPR000276">
    <property type="entry name" value="GPCR_Rhodpsn"/>
</dbReference>
<dbReference type="FunFam" id="1.20.1070.10:FF:000001">
    <property type="entry name" value="Olfactory receptor"/>
    <property type="match status" value="1"/>
</dbReference>
<evidence type="ECO:0000256" key="10">
    <source>
        <dbReference type="ARBA" id="ARBA00023170"/>
    </source>
</evidence>
<dbReference type="GO" id="GO:0004984">
    <property type="term" value="F:olfactory receptor activity"/>
    <property type="evidence" value="ECO:0007669"/>
    <property type="project" value="InterPro"/>
</dbReference>
<keyword evidence="11 12" id="KW-0807">Transducer</keyword>
<evidence type="ECO:0000256" key="9">
    <source>
        <dbReference type="ARBA" id="ARBA00023136"/>
    </source>
</evidence>
<comment type="subcellular location">
    <subcellularLocation>
        <location evidence="1 13">Cell membrane</location>
        <topology evidence="1 13">Multi-pass membrane protein</topology>
    </subcellularLocation>
</comment>
<dbReference type="Ensembl" id="ENSGAGT00000006209.1">
    <property type="protein sequence ID" value="ENSGAGP00000005338.1"/>
    <property type="gene ID" value="ENSGAGG00000004320.1"/>
</dbReference>
<evidence type="ECO:0000256" key="4">
    <source>
        <dbReference type="ARBA" id="ARBA00022606"/>
    </source>
</evidence>
<dbReference type="PROSITE" id="PS00237">
    <property type="entry name" value="G_PROTEIN_RECEP_F1_1"/>
    <property type="match status" value="1"/>
</dbReference>
<evidence type="ECO:0000256" key="12">
    <source>
        <dbReference type="RuleBase" id="RU000688"/>
    </source>
</evidence>
<reference evidence="16" key="1">
    <citation type="journal article" date="2017" name="PLoS ONE">
        <title>The Agassiz's desert tortoise genome provides a resource for the conservation of a threatened species.</title>
        <authorList>
            <person name="Tollis M."/>
            <person name="DeNardo D.F."/>
            <person name="Cornelius J.A."/>
            <person name="Dolby G.A."/>
            <person name="Edwards T."/>
            <person name="Henen B.T."/>
            <person name="Karl A.E."/>
            <person name="Murphy R.W."/>
            <person name="Kusumi K."/>
        </authorList>
    </citation>
    <scope>NUCLEOTIDE SEQUENCE [LARGE SCALE GENOMIC DNA]</scope>
</reference>
<feature type="transmembrane region" description="Helical" evidence="13">
    <location>
        <begin position="195"/>
        <end position="214"/>
    </location>
</feature>
<evidence type="ECO:0000256" key="6">
    <source>
        <dbReference type="ARBA" id="ARBA00022725"/>
    </source>
</evidence>
<evidence type="ECO:0000313" key="16">
    <source>
        <dbReference type="Proteomes" id="UP000291020"/>
    </source>
</evidence>
<feature type="domain" description="G-protein coupled receptors family 1 profile" evidence="14">
    <location>
        <begin position="39"/>
        <end position="288"/>
    </location>
</feature>
<evidence type="ECO:0000256" key="11">
    <source>
        <dbReference type="ARBA" id="ARBA00023224"/>
    </source>
</evidence>
<dbReference type="InterPro" id="IPR017452">
    <property type="entry name" value="GPCR_Rhodpsn_7TM"/>
</dbReference>
<keyword evidence="9 13" id="KW-0472">Membrane</keyword>
<protein>
    <recommendedName>
        <fullName evidence="13">Olfactory receptor</fullName>
    </recommendedName>
</protein>
<evidence type="ECO:0000313" key="15">
    <source>
        <dbReference type="Ensembl" id="ENSGAGP00000005338.1"/>
    </source>
</evidence>
<dbReference type="PRINTS" id="PR00245">
    <property type="entry name" value="OLFACTORYR"/>
</dbReference>
<dbReference type="Proteomes" id="UP000291020">
    <property type="component" value="Unassembled WGS sequence"/>
</dbReference>
<feature type="transmembrane region" description="Helical" evidence="13">
    <location>
        <begin position="271"/>
        <end position="290"/>
    </location>
</feature>
<evidence type="ECO:0000256" key="13">
    <source>
        <dbReference type="RuleBase" id="RU363047"/>
    </source>
</evidence>
<feature type="transmembrane region" description="Helical" evidence="13">
    <location>
        <begin position="139"/>
        <end position="166"/>
    </location>
</feature>
<feature type="transmembrane region" description="Helical" evidence="13">
    <location>
        <begin position="24"/>
        <end position="46"/>
    </location>
</feature>
<evidence type="ECO:0000256" key="8">
    <source>
        <dbReference type="ARBA" id="ARBA00023040"/>
    </source>
</evidence>
<dbReference type="FunFam" id="1.10.1220.70:FF:000001">
    <property type="entry name" value="Olfactory receptor"/>
    <property type="match status" value="1"/>
</dbReference>
<feature type="transmembrane region" description="Helical" evidence="13">
    <location>
        <begin position="58"/>
        <end position="77"/>
    </location>
</feature>
<keyword evidence="16" id="KW-1185">Reference proteome</keyword>
<reference evidence="15" key="2">
    <citation type="submission" date="2025-08" db="UniProtKB">
        <authorList>
            <consortium name="Ensembl"/>
        </authorList>
    </citation>
    <scope>IDENTIFICATION</scope>
</reference>
<keyword evidence="5 12" id="KW-0812">Transmembrane</keyword>
<dbReference type="PANTHER" id="PTHR26453">
    <property type="entry name" value="OLFACTORY RECEPTOR"/>
    <property type="match status" value="1"/>
</dbReference>
<evidence type="ECO:0000256" key="2">
    <source>
        <dbReference type="ARBA" id="ARBA00010663"/>
    </source>
</evidence>
<evidence type="ECO:0000256" key="5">
    <source>
        <dbReference type="ARBA" id="ARBA00022692"/>
    </source>
</evidence>
<dbReference type="Pfam" id="PF13853">
    <property type="entry name" value="7tm_4"/>
    <property type="match status" value="1"/>
</dbReference>
<evidence type="ECO:0000256" key="3">
    <source>
        <dbReference type="ARBA" id="ARBA00022475"/>
    </source>
</evidence>
<dbReference type="PRINTS" id="PR00237">
    <property type="entry name" value="GPCRRHODOPSN"/>
</dbReference>
<keyword evidence="7 13" id="KW-1133">Transmembrane helix</keyword>
<evidence type="ECO:0000256" key="7">
    <source>
        <dbReference type="ARBA" id="ARBA00022989"/>
    </source>
</evidence>
<feature type="transmembrane region" description="Helical" evidence="13">
    <location>
        <begin position="97"/>
        <end position="118"/>
    </location>
</feature>
<reference evidence="15" key="3">
    <citation type="submission" date="2025-09" db="UniProtKB">
        <authorList>
            <consortium name="Ensembl"/>
        </authorList>
    </citation>
    <scope>IDENTIFICATION</scope>
</reference>
<dbReference type="InterPro" id="IPR000725">
    <property type="entry name" value="Olfact_rcpt"/>
</dbReference>
<dbReference type="SUPFAM" id="SSF81321">
    <property type="entry name" value="Family A G protein-coupled receptor-like"/>
    <property type="match status" value="1"/>
</dbReference>
<keyword evidence="10 12" id="KW-0675">Receptor</keyword>
<dbReference type="GO" id="GO:0004930">
    <property type="term" value="F:G protein-coupled receptor activity"/>
    <property type="evidence" value="ECO:0007669"/>
    <property type="project" value="UniProtKB-KW"/>
</dbReference>
<dbReference type="GO" id="GO:0005886">
    <property type="term" value="C:plasma membrane"/>
    <property type="evidence" value="ECO:0007669"/>
    <property type="project" value="UniProtKB-SubCell"/>
</dbReference>
<keyword evidence="8 12" id="KW-0297">G-protein coupled receptor</keyword>
<evidence type="ECO:0000259" key="14">
    <source>
        <dbReference type="PROSITE" id="PS50262"/>
    </source>
</evidence>
<dbReference type="STRING" id="38772.ENSGAGP00000005338"/>
<evidence type="ECO:0000256" key="1">
    <source>
        <dbReference type="ARBA" id="ARBA00004651"/>
    </source>
</evidence>
<name>A0A452GTS1_9SAUR</name>
<keyword evidence="6 13" id="KW-0552">Olfaction</keyword>
<keyword evidence="3 13" id="KW-1003">Cell membrane</keyword>
<organism evidence="15 16">
    <name type="scientific">Gopherus agassizii</name>
    <name type="common">Agassiz's desert tortoise</name>
    <dbReference type="NCBI Taxonomy" id="38772"/>
    <lineage>
        <taxon>Eukaryota</taxon>
        <taxon>Metazoa</taxon>
        <taxon>Chordata</taxon>
        <taxon>Craniata</taxon>
        <taxon>Vertebrata</taxon>
        <taxon>Euteleostomi</taxon>
        <taxon>Archelosauria</taxon>
        <taxon>Testudinata</taxon>
        <taxon>Testudines</taxon>
        <taxon>Cryptodira</taxon>
        <taxon>Durocryptodira</taxon>
        <taxon>Testudinoidea</taxon>
        <taxon>Testudinidae</taxon>
        <taxon>Gopherus</taxon>
    </lineage>
</organism>
<dbReference type="PROSITE" id="PS50262">
    <property type="entry name" value="G_PROTEIN_RECEP_F1_2"/>
    <property type="match status" value="1"/>
</dbReference>
<feature type="transmembrane region" description="Helical" evidence="13">
    <location>
        <begin position="235"/>
        <end position="259"/>
    </location>
</feature>
<dbReference type="CDD" id="cd15225">
    <property type="entry name" value="7tmA_OR10A-like"/>
    <property type="match status" value="1"/>
</dbReference>
<dbReference type="Gene3D" id="1.20.1070.10">
    <property type="entry name" value="Rhodopsin 7-helix transmembrane proteins"/>
    <property type="match status" value="1"/>
</dbReference>
<proteinExistence type="inferred from homology"/>